<evidence type="ECO:0000256" key="1">
    <source>
        <dbReference type="SAM" id="Phobius"/>
    </source>
</evidence>
<gene>
    <name evidence="2" type="ORF">RhiirA1_184254</name>
</gene>
<feature type="transmembrane region" description="Helical" evidence="1">
    <location>
        <begin position="12"/>
        <end position="30"/>
    </location>
</feature>
<name>A0A2N0RSZ4_9GLOM</name>
<dbReference type="VEuPathDB" id="FungiDB:RhiirA1_184254"/>
<evidence type="ECO:0000313" key="3">
    <source>
        <dbReference type="Proteomes" id="UP000232688"/>
    </source>
</evidence>
<evidence type="ECO:0000313" key="2">
    <source>
        <dbReference type="EMBL" id="PKC66416.1"/>
    </source>
</evidence>
<protein>
    <submittedName>
        <fullName evidence="2">Uncharacterized protein</fullName>
    </submittedName>
</protein>
<keyword evidence="1" id="KW-0472">Membrane</keyword>
<reference evidence="2 3" key="1">
    <citation type="submission" date="2017-10" db="EMBL/GenBank/DDBJ databases">
        <title>Extensive intraspecific genome diversity in a model arbuscular mycorrhizal fungus.</title>
        <authorList>
            <person name="Chen E.C.H."/>
            <person name="Morin E."/>
            <person name="Baudet D."/>
            <person name="Noel J."/>
            <person name="Ndikumana S."/>
            <person name="Charron P."/>
            <person name="St-Onge C."/>
            <person name="Giorgi J."/>
            <person name="Grigoriev I.V."/>
            <person name="Roux C."/>
            <person name="Martin F.M."/>
            <person name="Corradi N."/>
        </authorList>
    </citation>
    <scope>NUCLEOTIDE SEQUENCE [LARGE SCALE GENOMIC DNA]</scope>
    <source>
        <strain evidence="2 3">A1</strain>
    </source>
</reference>
<comment type="caution">
    <text evidence="2">The sequence shown here is derived from an EMBL/GenBank/DDBJ whole genome shotgun (WGS) entry which is preliminary data.</text>
</comment>
<reference evidence="2 3" key="2">
    <citation type="submission" date="2017-10" db="EMBL/GenBank/DDBJ databases">
        <title>Genome analyses suggest a sexual origin of heterokaryosis in a supposedly ancient asexual fungus.</title>
        <authorList>
            <person name="Corradi N."/>
            <person name="Sedzielewska K."/>
            <person name="Noel J."/>
            <person name="Charron P."/>
            <person name="Farinelli L."/>
            <person name="Marton T."/>
            <person name="Kruger M."/>
            <person name="Pelin A."/>
            <person name="Brachmann A."/>
            <person name="Corradi N."/>
        </authorList>
    </citation>
    <scope>NUCLEOTIDE SEQUENCE [LARGE SCALE GENOMIC DNA]</scope>
    <source>
        <strain evidence="2 3">A1</strain>
    </source>
</reference>
<accession>A0A2N0RSZ4</accession>
<organism evidence="2 3">
    <name type="scientific">Rhizophagus irregularis</name>
    <dbReference type="NCBI Taxonomy" id="588596"/>
    <lineage>
        <taxon>Eukaryota</taxon>
        <taxon>Fungi</taxon>
        <taxon>Fungi incertae sedis</taxon>
        <taxon>Mucoromycota</taxon>
        <taxon>Glomeromycotina</taxon>
        <taxon>Glomeromycetes</taxon>
        <taxon>Glomerales</taxon>
        <taxon>Glomeraceae</taxon>
        <taxon>Rhizophagus</taxon>
    </lineage>
</organism>
<proteinExistence type="predicted"/>
<keyword evidence="1" id="KW-1133">Transmembrane helix</keyword>
<dbReference type="EMBL" id="LLXH01000466">
    <property type="protein sequence ID" value="PKC66416.1"/>
    <property type="molecule type" value="Genomic_DNA"/>
</dbReference>
<dbReference type="AlphaFoldDB" id="A0A2N0RSZ4"/>
<sequence length="63" mass="7589">MPKNTSWFVYNIWFFYKIFCCIFVYIRLFCTSQNKSKTLMEYVNALPFNLCMSKNGKSAIRTH</sequence>
<dbReference type="Proteomes" id="UP000232688">
    <property type="component" value="Unassembled WGS sequence"/>
</dbReference>
<keyword evidence="1" id="KW-0812">Transmembrane</keyword>